<accession>A0A0E9RHX9</accession>
<reference evidence="1" key="1">
    <citation type="submission" date="2014-11" db="EMBL/GenBank/DDBJ databases">
        <authorList>
            <person name="Amaro Gonzalez C."/>
        </authorList>
    </citation>
    <scope>NUCLEOTIDE SEQUENCE</scope>
</reference>
<proteinExistence type="predicted"/>
<protein>
    <submittedName>
        <fullName evidence="1">Uncharacterized protein</fullName>
    </submittedName>
</protein>
<reference evidence="1" key="2">
    <citation type="journal article" date="2015" name="Fish Shellfish Immunol.">
        <title>Early steps in the European eel (Anguilla anguilla)-Vibrio vulnificus interaction in the gills: Role of the RtxA13 toxin.</title>
        <authorList>
            <person name="Callol A."/>
            <person name="Pajuelo D."/>
            <person name="Ebbesson L."/>
            <person name="Teles M."/>
            <person name="MacKenzie S."/>
            <person name="Amaro C."/>
        </authorList>
    </citation>
    <scope>NUCLEOTIDE SEQUENCE</scope>
</reference>
<organism evidence="1">
    <name type="scientific">Anguilla anguilla</name>
    <name type="common">European freshwater eel</name>
    <name type="synonym">Muraena anguilla</name>
    <dbReference type="NCBI Taxonomy" id="7936"/>
    <lineage>
        <taxon>Eukaryota</taxon>
        <taxon>Metazoa</taxon>
        <taxon>Chordata</taxon>
        <taxon>Craniata</taxon>
        <taxon>Vertebrata</taxon>
        <taxon>Euteleostomi</taxon>
        <taxon>Actinopterygii</taxon>
        <taxon>Neopterygii</taxon>
        <taxon>Teleostei</taxon>
        <taxon>Anguilliformes</taxon>
        <taxon>Anguillidae</taxon>
        <taxon>Anguilla</taxon>
    </lineage>
</organism>
<dbReference type="EMBL" id="GBXM01080185">
    <property type="protein sequence ID" value="JAH28392.1"/>
    <property type="molecule type" value="Transcribed_RNA"/>
</dbReference>
<dbReference type="AlphaFoldDB" id="A0A0E9RHX9"/>
<sequence>MKALLLHPVPQTPSQAVAEGASEGVVEGSPLLRLLPCLRGFLAGAHCDAYLVFGSCSLYSQSLYSVFSVWMHQITRTILLKCPSKKFCFSIFTFFFPSIVEIEFGK</sequence>
<evidence type="ECO:0000313" key="1">
    <source>
        <dbReference type="EMBL" id="JAH28392.1"/>
    </source>
</evidence>
<name>A0A0E9RHX9_ANGAN</name>